<keyword evidence="4" id="KW-1185">Reference proteome</keyword>
<feature type="chain" id="PRO_5035211505" description="DUF547 domain-containing protein" evidence="1">
    <location>
        <begin position="20"/>
        <end position="281"/>
    </location>
</feature>
<evidence type="ECO:0000259" key="2">
    <source>
        <dbReference type="Pfam" id="PF04784"/>
    </source>
</evidence>
<reference evidence="3" key="1">
    <citation type="submission" date="2021-11" db="EMBL/GenBank/DDBJ databases">
        <authorList>
            <consortium name="Genoscope - CEA"/>
            <person name="William W."/>
        </authorList>
    </citation>
    <scope>NUCLEOTIDE SEQUENCE</scope>
</reference>
<dbReference type="EMBL" id="CAKKNE010000004">
    <property type="protein sequence ID" value="CAH0374688.1"/>
    <property type="molecule type" value="Genomic_DNA"/>
</dbReference>
<dbReference type="InterPro" id="IPR006869">
    <property type="entry name" value="DUF547"/>
</dbReference>
<name>A0A8J2SQ87_9STRA</name>
<dbReference type="InterPro" id="IPR051548">
    <property type="entry name" value="Grx-like_ET"/>
</dbReference>
<dbReference type="PANTHER" id="PTHR34386:SF1">
    <property type="entry name" value="GLUTAREDOXIN-LIKE PROTEIN NRDH"/>
    <property type="match status" value="1"/>
</dbReference>
<feature type="signal peptide" evidence="1">
    <location>
        <begin position="1"/>
        <end position="19"/>
    </location>
</feature>
<gene>
    <name evidence="3" type="ORF">PECAL_4P19870</name>
</gene>
<proteinExistence type="predicted"/>
<comment type="caution">
    <text evidence="3">The sequence shown here is derived from an EMBL/GenBank/DDBJ whole genome shotgun (WGS) entry which is preliminary data.</text>
</comment>
<protein>
    <recommendedName>
        <fullName evidence="2">DUF547 domain-containing protein</fullName>
    </recommendedName>
</protein>
<keyword evidence="1" id="KW-0732">Signal</keyword>
<evidence type="ECO:0000313" key="3">
    <source>
        <dbReference type="EMBL" id="CAH0374688.1"/>
    </source>
</evidence>
<dbReference type="Proteomes" id="UP000789595">
    <property type="component" value="Unassembled WGS sequence"/>
</dbReference>
<organism evidence="3 4">
    <name type="scientific">Pelagomonas calceolata</name>
    <dbReference type="NCBI Taxonomy" id="35677"/>
    <lineage>
        <taxon>Eukaryota</taxon>
        <taxon>Sar</taxon>
        <taxon>Stramenopiles</taxon>
        <taxon>Ochrophyta</taxon>
        <taxon>Pelagophyceae</taxon>
        <taxon>Pelagomonadales</taxon>
        <taxon>Pelagomonadaceae</taxon>
        <taxon>Pelagomonas</taxon>
    </lineage>
</organism>
<evidence type="ECO:0000256" key="1">
    <source>
        <dbReference type="SAM" id="SignalP"/>
    </source>
</evidence>
<evidence type="ECO:0000313" key="4">
    <source>
        <dbReference type="Proteomes" id="UP000789595"/>
    </source>
</evidence>
<dbReference type="PANTHER" id="PTHR34386">
    <property type="entry name" value="GLUTAREDOXIN"/>
    <property type="match status" value="1"/>
</dbReference>
<feature type="domain" description="DUF547" evidence="2">
    <location>
        <begin position="110"/>
        <end position="220"/>
    </location>
</feature>
<dbReference type="AlphaFoldDB" id="A0A8J2SQ87"/>
<dbReference type="OrthoDB" id="418495at2759"/>
<sequence>MRSNALLKTLLTTTTMCAALDLYTSLESLVAKPYYKLEQSVAAKQIPALSTAEGELQPLADGPGATFDHGPWDALLRKHVKAGRVDYDGLQADKSKFDAYVTSLAQADVAKLSPKENFAFHCNAYNALCIGKILDEKPAKSILDLSTKQQTVWDSRAGIIGGEVVSLNDVEHKRLRLVFAEPRVHACLVCASASCPDLAPYAFTGKELDAQLADRTRTWLANPTKGFASERSGAVARLSRIFLWFEADFDDTLAFARANGAAADGAPAVRYFEYDWSLNKS</sequence>
<dbReference type="GO" id="GO:0009055">
    <property type="term" value="F:electron transfer activity"/>
    <property type="evidence" value="ECO:0007669"/>
    <property type="project" value="TreeGrafter"/>
</dbReference>
<dbReference type="GO" id="GO:0045454">
    <property type="term" value="P:cell redox homeostasis"/>
    <property type="evidence" value="ECO:0007669"/>
    <property type="project" value="TreeGrafter"/>
</dbReference>
<accession>A0A8J2SQ87</accession>
<dbReference type="Pfam" id="PF04784">
    <property type="entry name" value="DUF547"/>
    <property type="match status" value="1"/>
</dbReference>